<name>A0A3B1DQB3_9ZZZZ</name>
<dbReference type="EMBL" id="UOGH01000180">
    <property type="protein sequence ID" value="VAX30857.1"/>
    <property type="molecule type" value="Genomic_DNA"/>
</dbReference>
<dbReference type="AlphaFoldDB" id="A0A3B1DQB3"/>
<protein>
    <recommendedName>
        <fullName evidence="2">PilZ domain-containing protein</fullName>
    </recommendedName>
</protein>
<proteinExistence type="predicted"/>
<sequence length="103" mass="11405">MKSVDEKKEKRSVSREATSLNVRFAVTEVGGRDATRVEAKGSIVDISEQGFGMITTYPLQKGHAITIRDRGNEKMPGYGLVKWTERAGSAYRAGLYHSFPVNL</sequence>
<evidence type="ECO:0008006" key="2">
    <source>
        <dbReference type="Google" id="ProtNLM"/>
    </source>
</evidence>
<reference evidence="1" key="1">
    <citation type="submission" date="2018-06" db="EMBL/GenBank/DDBJ databases">
        <authorList>
            <person name="Zhirakovskaya E."/>
        </authorList>
    </citation>
    <scope>NUCLEOTIDE SEQUENCE</scope>
</reference>
<accession>A0A3B1DQB3</accession>
<gene>
    <name evidence="1" type="ORF">MNBD_NITROSPIRAE02-88</name>
</gene>
<evidence type="ECO:0000313" key="1">
    <source>
        <dbReference type="EMBL" id="VAX30857.1"/>
    </source>
</evidence>
<organism evidence="1">
    <name type="scientific">hydrothermal vent metagenome</name>
    <dbReference type="NCBI Taxonomy" id="652676"/>
    <lineage>
        <taxon>unclassified sequences</taxon>
        <taxon>metagenomes</taxon>
        <taxon>ecological metagenomes</taxon>
    </lineage>
</organism>